<dbReference type="GO" id="GO:0035145">
    <property type="term" value="C:exon-exon junction complex"/>
    <property type="evidence" value="ECO:0007669"/>
    <property type="project" value="TreeGrafter"/>
</dbReference>
<dbReference type="SUPFAM" id="SSF48371">
    <property type="entry name" value="ARM repeat"/>
    <property type="match status" value="2"/>
</dbReference>
<feature type="compositionally biased region" description="Basic and acidic residues" evidence="3">
    <location>
        <begin position="962"/>
        <end position="977"/>
    </location>
</feature>
<dbReference type="SMART" id="SM00543">
    <property type="entry name" value="MIF4G"/>
    <property type="match status" value="2"/>
</dbReference>
<feature type="compositionally biased region" description="Polar residues" evidence="3">
    <location>
        <begin position="263"/>
        <end position="283"/>
    </location>
</feature>
<gene>
    <name evidence="5" type="ORF">CTHT_0029860</name>
</gene>
<feature type="compositionally biased region" description="Basic and acidic residues" evidence="3">
    <location>
        <begin position="1134"/>
        <end position="1146"/>
    </location>
</feature>
<feature type="region of interest" description="Disordered" evidence="3">
    <location>
        <begin position="1116"/>
        <end position="1158"/>
    </location>
</feature>
<evidence type="ECO:0000259" key="4">
    <source>
        <dbReference type="SMART" id="SM00543"/>
    </source>
</evidence>
<dbReference type="GO" id="GO:0003723">
    <property type="term" value="F:RNA binding"/>
    <property type="evidence" value="ECO:0007669"/>
    <property type="project" value="InterPro"/>
</dbReference>
<feature type="compositionally biased region" description="Basic and acidic residues" evidence="3">
    <location>
        <begin position="242"/>
        <end position="252"/>
    </location>
</feature>
<sequence>MDRARRHELRELNVRAWNGETGLFPVAASLDSTMKKNTAFIKRLRTAISPATLNTFLQEIKTVSLSKYLSEIISACHEGLCKLKSPGEIEAAVEIVSALHQRFGPHEFTCYLAWHLGKSLATPDKSVLKTLTPEAREKEEKDRLSRQRVLLRVVTELWLVGVLRTLDDAKRPDDVIANGATGKQAEVKSKASAKGNPAEPFPLEVLKDLLGHDREHVNLPLLVVFVKAFSWDVLGVRGAGSEGRKTVEEDGATKAAAPPAEGNNASSAEDQQEGQPAPSSQDPPLTPPELQERFKNVLRRYFEDVKQHLIRDQKALASQSRKNAEAYVKSGEVFEDRQANFEKQVKAQERLIANAQVIADAIGAEMPDLKEHEDVSATANGSIGLVKTGEYLRGQGDGPGIWEDEEERRFYENLVDLRGKVPGILLEEVKKKKQDSDEQVGKKIDLETAAEAKQVDASAEDQSVAIANKTIGAQVDALLARLPDLTTKDAVDQMAIDFCYLNSKASRNRLIKALTDVPKGRTDLLPCWARLAATLGQYMSDVPKGLVEYLDNEFRSLQRRKDKEFLGQVRLINIRYLAELTKFGVVPEHVVFHCLKVSLDDFSRVNIEIICTMLENCGRYLLRNPETSPRMASFLETLQRKKSVQHIGQAEKMLIENAVYYVDPPQRPAIQQKERTPMELFIRKLIYADLNKRSYDKVLRQIRRLHWEEKEVVAVLHKVFSKPSKVKYSNIHLLAILLSALYRYHPAFVIGVVDTVIESIALGLEQNDFRYNQRRVAEVKYLGELYNYRMLEHPVIFDTMYKIMTFGYGGPPIPGQINPFDPPDDFFRIRLIATLLETCGMYFNKGTAGKKLDYFLSFFQYYIYTKNPLPMDIEFLVQDIFALTRPQWKLASNLEEATKAFQLAIKSSGLDKAVEQDDQGSGVSSDDDANVEDGEKEEQDGDENDGEDEDEGEDDENAEEEPSYRNDNDSDSERGNHDDDEDEEEEEEEAIVVTREEEEIDPEWEAEFDREYAKIMAESYETRKFERKQFDIPLPVRPKNQQRSDESGETGSGGQTTTPGKMAFSLLTKKGNRQQTKTVELPSDSSFAVAMINQRQAAKEEQQRIKNLVLNYDLREEEEDDDNDKPISHHHHFNRSENRNSKDRGQRVRKLQLSDVDW</sequence>
<protein>
    <submittedName>
        <fullName evidence="5">Putative nonsense-mediated protein</fullName>
    </submittedName>
</protein>
<feature type="region of interest" description="Disordered" evidence="3">
    <location>
        <begin position="1026"/>
        <end position="1061"/>
    </location>
</feature>
<dbReference type="GO" id="GO:0005737">
    <property type="term" value="C:cytoplasm"/>
    <property type="evidence" value="ECO:0007669"/>
    <property type="project" value="UniProtKB-SubCell"/>
</dbReference>
<dbReference type="Gene3D" id="4.10.80.160">
    <property type="match status" value="1"/>
</dbReference>
<dbReference type="InterPro" id="IPR016024">
    <property type="entry name" value="ARM-type_fold"/>
</dbReference>
<dbReference type="FunFam" id="1.25.40.180:FF:000052">
    <property type="entry name" value="Nonsense-mediated mRNA decay factor"/>
    <property type="match status" value="1"/>
</dbReference>
<dbReference type="STRING" id="759272.G0S8H1"/>
<dbReference type="InterPro" id="IPR003890">
    <property type="entry name" value="MIF4G-like_typ-3"/>
</dbReference>
<feature type="region of interest" description="Disordered" evidence="3">
    <location>
        <begin position="240"/>
        <end position="289"/>
    </location>
</feature>
<evidence type="ECO:0000256" key="2">
    <source>
        <dbReference type="ARBA" id="ARBA00022490"/>
    </source>
</evidence>
<evidence type="ECO:0000256" key="3">
    <source>
        <dbReference type="SAM" id="MobiDB-lite"/>
    </source>
</evidence>
<dbReference type="PANTHER" id="PTHR12839">
    <property type="entry name" value="NONSENSE-MEDIATED MRNA DECAY PROTEIN 2 UP-FRAMESHIFT SUPPRESSOR 2"/>
    <property type="match status" value="1"/>
</dbReference>
<reference evidence="5 6" key="1">
    <citation type="journal article" date="2011" name="Cell">
        <title>Insight into structure and assembly of the nuclear pore complex by utilizing the genome of a eukaryotic thermophile.</title>
        <authorList>
            <person name="Amlacher S."/>
            <person name="Sarges P."/>
            <person name="Flemming D."/>
            <person name="van Noort V."/>
            <person name="Kunze R."/>
            <person name="Devos D.P."/>
            <person name="Arumugam M."/>
            <person name="Bork P."/>
            <person name="Hurt E."/>
        </authorList>
    </citation>
    <scope>NUCLEOTIDE SEQUENCE [LARGE SCALE GENOMIC DNA]</scope>
    <source>
        <strain evidence="6">DSM 1495 / CBS 144.50 / IMI 039719</strain>
    </source>
</reference>
<dbReference type="Pfam" id="PF02854">
    <property type="entry name" value="MIF4G"/>
    <property type="match status" value="2"/>
</dbReference>
<dbReference type="FunFam" id="4.10.80.160:FF:000001">
    <property type="entry name" value="Nonsense-mediated mRNA decay factor (Upf2)"/>
    <property type="match status" value="1"/>
</dbReference>
<dbReference type="InterPro" id="IPR039762">
    <property type="entry name" value="Nmd2/UPF2"/>
</dbReference>
<dbReference type="AlphaFoldDB" id="G0S8H1"/>
<dbReference type="KEGG" id="cthr:CTHT_0029860"/>
<feature type="compositionally biased region" description="Acidic residues" evidence="3">
    <location>
        <begin position="925"/>
        <end position="961"/>
    </location>
</feature>
<dbReference type="FunFam" id="1.25.40.180:FF:000037">
    <property type="entry name" value="Nonsense-mediated mRNA decay factor (Upf2)"/>
    <property type="match status" value="1"/>
</dbReference>
<dbReference type="OMA" id="DFQHHQI"/>
<dbReference type="HOGENOM" id="CLU_002633_1_1_1"/>
<evidence type="ECO:0000313" key="5">
    <source>
        <dbReference type="EMBL" id="EGS21145.1"/>
    </source>
</evidence>
<proteinExistence type="predicted"/>
<comment type="subcellular location">
    <subcellularLocation>
        <location evidence="1">Cytoplasm</location>
    </subcellularLocation>
</comment>
<organism evidence="6">
    <name type="scientific">Chaetomium thermophilum (strain DSM 1495 / CBS 144.50 / IMI 039719)</name>
    <name type="common">Thermochaetoides thermophila</name>
    <dbReference type="NCBI Taxonomy" id="759272"/>
    <lineage>
        <taxon>Eukaryota</taxon>
        <taxon>Fungi</taxon>
        <taxon>Dikarya</taxon>
        <taxon>Ascomycota</taxon>
        <taxon>Pezizomycotina</taxon>
        <taxon>Sordariomycetes</taxon>
        <taxon>Sordariomycetidae</taxon>
        <taxon>Sordariales</taxon>
        <taxon>Chaetomiaceae</taxon>
        <taxon>Thermochaetoides</taxon>
    </lineage>
</organism>
<feature type="compositionally biased region" description="Acidic residues" evidence="3">
    <location>
        <begin position="978"/>
        <end position="1006"/>
    </location>
</feature>
<dbReference type="GeneID" id="18257024"/>
<dbReference type="eggNOG" id="KOG2051">
    <property type="taxonomic scope" value="Eukaryota"/>
</dbReference>
<dbReference type="Proteomes" id="UP000008066">
    <property type="component" value="Unassembled WGS sequence"/>
</dbReference>
<feature type="domain" description="MIF4G" evidence="4">
    <location>
        <begin position="475"/>
        <end position="665"/>
    </location>
</feature>
<evidence type="ECO:0000256" key="1">
    <source>
        <dbReference type="ARBA" id="ARBA00004496"/>
    </source>
</evidence>
<name>G0S8H1_CHATD</name>
<dbReference type="Gene3D" id="1.25.40.180">
    <property type="match status" value="3"/>
</dbReference>
<dbReference type="Pfam" id="PF04050">
    <property type="entry name" value="Upf2"/>
    <property type="match status" value="1"/>
</dbReference>
<keyword evidence="6" id="KW-1185">Reference proteome</keyword>
<dbReference type="GO" id="GO:0000184">
    <property type="term" value="P:nuclear-transcribed mRNA catabolic process, nonsense-mediated decay"/>
    <property type="evidence" value="ECO:0007669"/>
    <property type="project" value="InterPro"/>
</dbReference>
<evidence type="ECO:0000313" key="6">
    <source>
        <dbReference type="Proteomes" id="UP000008066"/>
    </source>
</evidence>
<feature type="domain" description="MIF4G" evidence="4">
    <location>
        <begin position="680"/>
        <end position="887"/>
    </location>
</feature>
<accession>G0S8H1</accession>
<keyword evidence="2" id="KW-0963">Cytoplasm</keyword>
<dbReference type="RefSeq" id="XP_006693441.1">
    <property type="nucleotide sequence ID" value="XM_006693378.1"/>
</dbReference>
<dbReference type="PANTHER" id="PTHR12839:SF7">
    <property type="entry name" value="REGULATOR OF NONSENSE TRANSCRIPTS 2"/>
    <property type="match status" value="1"/>
</dbReference>
<dbReference type="EMBL" id="GL988041">
    <property type="protein sequence ID" value="EGS21145.1"/>
    <property type="molecule type" value="Genomic_DNA"/>
</dbReference>
<dbReference type="OrthoDB" id="27832at2759"/>
<feature type="region of interest" description="Disordered" evidence="3">
    <location>
        <begin position="911"/>
        <end position="1007"/>
    </location>
</feature>
<dbReference type="InterPro" id="IPR007193">
    <property type="entry name" value="Upf2/Nmd2_C"/>
</dbReference>